<sequence>MGKEPDVLDDVPDAPAQLDRVDLGDVLAVEQDPAGGGLDQPVDHAEHRGLATARRSDEDHELAGAHLQAEVADGDRTVRKLLPNPD</sequence>
<dbReference type="KEGG" id="psuu:Psuf_029520"/>
<keyword evidence="3" id="KW-1185">Reference proteome</keyword>
<reference evidence="2 3" key="1">
    <citation type="submission" date="2020-03" db="EMBL/GenBank/DDBJ databases">
        <title>Whole genome shotgun sequence of Phytohabitans suffuscus NBRC 105367.</title>
        <authorList>
            <person name="Komaki H."/>
            <person name="Tamura T."/>
        </authorList>
    </citation>
    <scope>NUCLEOTIDE SEQUENCE [LARGE SCALE GENOMIC DNA]</scope>
    <source>
        <strain evidence="2 3">NBRC 105367</strain>
    </source>
</reference>
<gene>
    <name evidence="2" type="ORF">Psuf_029520</name>
</gene>
<evidence type="ECO:0000313" key="2">
    <source>
        <dbReference type="EMBL" id="BCB85639.1"/>
    </source>
</evidence>
<evidence type="ECO:0000256" key="1">
    <source>
        <dbReference type="SAM" id="MobiDB-lite"/>
    </source>
</evidence>
<accession>A0A6F8YHZ6</accession>
<evidence type="ECO:0000313" key="3">
    <source>
        <dbReference type="Proteomes" id="UP000503011"/>
    </source>
</evidence>
<reference evidence="2 3" key="2">
    <citation type="submission" date="2020-03" db="EMBL/GenBank/DDBJ databases">
        <authorList>
            <person name="Ichikawa N."/>
            <person name="Kimura A."/>
            <person name="Kitahashi Y."/>
            <person name="Uohara A."/>
        </authorList>
    </citation>
    <scope>NUCLEOTIDE SEQUENCE [LARGE SCALE GENOMIC DNA]</scope>
    <source>
        <strain evidence="2 3">NBRC 105367</strain>
    </source>
</reference>
<organism evidence="2 3">
    <name type="scientific">Phytohabitans suffuscus</name>
    <dbReference type="NCBI Taxonomy" id="624315"/>
    <lineage>
        <taxon>Bacteria</taxon>
        <taxon>Bacillati</taxon>
        <taxon>Actinomycetota</taxon>
        <taxon>Actinomycetes</taxon>
        <taxon>Micromonosporales</taxon>
        <taxon>Micromonosporaceae</taxon>
    </lineage>
</organism>
<name>A0A6F8YHZ6_9ACTN</name>
<dbReference type="Proteomes" id="UP000503011">
    <property type="component" value="Chromosome"/>
</dbReference>
<proteinExistence type="predicted"/>
<feature type="region of interest" description="Disordered" evidence="1">
    <location>
        <begin position="67"/>
        <end position="86"/>
    </location>
</feature>
<dbReference type="AntiFam" id="ANF00095">
    <property type="entry name" value="Shadow ORF (opposite ABC transporters)"/>
</dbReference>
<dbReference type="AlphaFoldDB" id="A0A6F8YHZ6"/>
<protein>
    <submittedName>
        <fullName evidence="2">Uncharacterized protein</fullName>
    </submittedName>
</protein>
<dbReference type="EMBL" id="AP022871">
    <property type="protein sequence ID" value="BCB85639.1"/>
    <property type="molecule type" value="Genomic_DNA"/>
</dbReference>